<dbReference type="EMBL" id="KV453913">
    <property type="protein sequence ID" value="ODV78299.1"/>
    <property type="molecule type" value="Genomic_DNA"/>
</dbReference>
<dbReference type="GO" id="GO:0005737">
    <property type="term" value="C:cytoplasm"/>
    <property type="evidence" value="ECO:0007669"/>
    <property type="project" value="TreeGrafter"/>
</dbReference>
<accession>A0A1E4SFK0</accession>
<dbReference type="Pfam" id="PF08568">
    <property type="entry name" value="Kinetochor_Ybp2"/>
    <property type="match status" value="1"/>
</dbReference>
<protein>
    <submittedName>
        <fullName evidence="2">DUF1760-domain-containing protein</fullName>
    </submittedName>
</protein>
<dbReference type="AlphaFoldDB" id="A0A1E4SFK0"/>
<gene>
    <name evidence="2" type="ORF">CANTADRAFT_6699</name>
</gene>
<evidence type="ECO:0000256" key="1">
    <source>
        <dbReference type="SAM" id="MobiDB-lite"/>
    </source>
</evidence>
<feature type="compositionally biased region" description="Acidic residues" evidence="1">
    <location>
        <begin position="142"/>
        <end position="158"/>
    </location>
</feature>
<dbReference type="OrthoDB" id="5396786at2759"/>
<evidence type="ECO:0000313" key="2">
    <source>
        <dbReference type="EMBL" id="ODV78299.1"/>
    </source>
</evidence>
<keyword evidence="3" id="KW-1185">Reference proteome</keyword>
<dbReference type="RefSeq" id="XP_020063421.1">
    <property type="nucleotide sequence ID" value="XM_020210943.1"/>
</dbReference>
<dbReference type="STRING" id="984487.A0A1E4SFK0"/>
<feature type="region of interest" description="Disordered" evidence="1">
    <location>
        <begin position="142"/>
        <end position="165"/>
    </location>
</feature>
<organism evidence="2 3">
    <name type="scientific">Suhomyces tanzawaensis NRRL Y-17324</name>
    <dbReference type="NCBI Taxonomy" id="984487"/>
    <lineage>
        <taxon>Eukaryota</taxon>
        <taxon>Fungi</taxon>
        <taxon>Dikarya</taxon>
        <taxon>Ascomycota</taxon>
        <taxon>Saccharomycotina</taxon>
        <taxon>Pichiomycetes</taxon>
        <taxon>Debaryomycetaceae</taxon>
        <taxon>Suhomyces</taxon>
    </lineage>
</organism>
<proteinExistence type="predicted"/>
<dbReference type="InterPro" id="IPR013877">
    <property type="entry name" value="YAP-bd/ALF4/Glomulin"/>
</dbReference>
<dbReference type="Proteomes" id="UP000094285">
    <property type="component" value="Unassembled WGS sequence"/>
</dbReference>
<dbReference type="InterPro" id="IPR040347">
    <property type="entry name" value="YBP1/2"/>
</dbReference>
<evidence type="ECO:0000313" key="3">
    <source>
        <dbReference type="Proteomes" id="UP000094285"/>
    </source>
</evidence>
<sequence length="688" mass="78399">MSESDVSESTIVTFLLATVMEALERGAIEAIQSKDYLTYSTLLDIYLGDPTRFTIPEREELLGHLLTILNNHKELTYEIGWDLPSLLIAYVKSDFTFNGPLRDAPCVVKILKCFEVLAHYGNPKELFLKCCEVMASLQIQDENDDAEEVESEEVDTDSTESGQYHTNSREEIDEKFFDIKLYCIFELIDSCLKKIKTVYPSRFLSMTITSFINLVYANRDSRDLEFMTKRAYSFTKNYSSPGFPENHGFSDEELAKIKDDEDYLQRKLLTGFVSHVYYITTANYLTGYTHEYLNYIAGPGAQDRPGIIGSLGEHTHLDSRICDRMVGLAESLDIPLSDNFKKFVTDSHALLDSFDYTKDEDELSGEIFEKAVINFQQTLGGSIVDSDGKSINDSLQGFLLFYTHLVVTKKDFEVSVTFKDALVLTLRLLIPAMVNERFSTRAMKDLCLYWMWHALHLLQVDSKKIELEVASIPKVLLTIYCHLLLFICQDRYLRYIGLTTLTKVLTFVPEDISYEFFKDSLHSVPFESNKALLVGVLKELLTKERNQNVDELELKLSKVSLEEPGKEAPSLPARNTTPRSKYLNLTEVRFDDILELIQKSNEETFVKQDEVTVIDPSKLSTLLAYLNLIVVLKSFPVVVKGRDGLDKTLSEVKANIEEIKKKHNPEKNNSLELNAAGMLELTLDRIGN</sequence>
<dbReference type="GO" id="GO:0034599">
    <property type="term" value="P:cellular response to oxidative stress"/>
    <property type="evidence" value="ECO:0007669"/>
    <property type="project" value="InterPro"/>
</dbReference>
<dbReference type="PANTHER" id="PTHR28020">
    <property type="entry name" value="YAP1-BINDING PROTEIN 1-RELATED"/>
    <property type="match status" value="1"/>
</dbReference>
<dbReference type="GeneID" id="30985079"/>
<dbReference type="PANTHER" id="PTHR28020:SF1">
    <property type="entry name" value="YAP1-BINDING PROTEIN 1-RELATED"/>
    <property type="match status" value="1"/>
</dbReference>
<reference evidence="3" key="1">
    <citation type="submission" date="2016-05" db="EMBL/GenBank/DDBJ databases">
        <title>Comparative genomics of biotechnologically important yeasts.</title>
        <authorList>
            <consortium name="DOE Joint Genome Institute"/>
            <person name="Riley R."/>
            <person name="Haridas S."/>
            <person name="Wolfe K.H."/>
            <person name="Lopes M.R."/>
            <person name="Hittinger C.T."/>
            <person name="Goker M."/>
            <person name="Salamov A."/>
            <person name="Wisecaver J."/>
            <person name="Long T.M."/>
            <person name="Aerts A.L."/>
            <person name="Barry K."/>
            <person name="Choi C."/>
            <person name="Clum A."/>
            <person name="Coughlan A.Y."/>
            <person name="Deshpande S."/>
            <person name="Douglass A.P."/>
            <person name="Hanson S.J."/>
            <person name="Klenk H.-P."/>
            <person name="Labutti K."/>
            <person name="Lapidus A."/>
            <person name="Lindquist E."/>
            <person name="Lipzen A."/>
            <person name="Meier-Kolthoff J.P."/>
            <person name="Ohm R.A."/>
            <person name="Otillar R.P."/>
            <person name="Pangilinan J."/>
            <person name="Peng Y."/>
            <person name="Rokas A."/>
            <person name="Rosa C.A."/>
            <person name="Scheuner C."/>
            <person name="Sibirny A.A."/>
            <person name="Slot J.C."/>
            <person name="Stielow J.B."/>
            <person name="Sun H."/>
            <person name="Kurtzman C.P."/>
            <person name="Blackwell M."/>
            <person name="Grigoriev I.V."/>
            <person name="Jeffries T.W."/>
        </authorList>
    </citation>
    <scope>NUCLEOTIDE SEQUENCE [LARGE SCALE GENOMIC DNA]</scope>
    <source>
        <strain evidence="3">NRRL Y-17324</strain>
    </source>
</reference>
<name>A0A1E4SFK0_9ASCO</name>